<evidence type="ECO:0000259" key="13">
    <source>
        <dbReference type="PROSITE" id="PS51371"/>
    </source>
</evidence>
<evidence type="ECO:0000256" key="2">
    <source>
        <dbReference type="ARBA" id="ARBA00006337"/>
    </source>
</evidence>
<evidence type="ECO:0000256" key="5">
    <source>
        <dbReference type="ARBA" id="ARBA00022737"/>
    </source>
</evidence>
<dbReference type="PROSITE" id="PS51371">
    <property type="entry name" value="CBS"/>
    <property type="match status" value="2"/>
</dbReference>
<reference evidence="16" key="1">
    <citation type="submission" date="2023-07" db="EMBL/GenBank/DDBJ databases">
        <title>30 novel species of actinomycetes from the DSMZ collection.</title>
        <authorList>
            <person name="Nouioui I."/>
        </authorList>
    </citation>
    <scope>NUCLEOTIDE SEQUENCE [LARGE SCALE GENOMIC DNA]</scope>
    <source>
        <strain evidence="16">DSM 46792</strain>
    </source>
</reference>
<feature type="domain" description="CBS" evidence="13">
    <location>
        <begin position="282"/>
        <end position="339"/>
    </location>
</feature>
<keyword evidence="8 10" id="KW-0472">Membrane</keyword>
<protein>
    <submittedName>
        <fullName evidence="15">Hemolysin family protein</fullName>
    </submittedName>
</protein>
<dbReference type="InterPro" id="IPR036318">
    <property type="entry name" value="FAD-bd_PCMH-like_sf"/>
</dbReference>
<accession>A0ABU2K4C5</accession>
<sequence>MSDVWLNIVMVVVFVMIGGVFAGAEIALVSLRESQVRAMAETGRRGKAVQKLLSDPNQFLAAVQVGVTLAGFFSAAFGASTLSEPLADWLAGRGVSAGLAGTLALVLVTIAISYLSLVVGELTPKRLALQRAEGFALVVAAPLNAIAKLSRPVIWLLSKSTNALVRLLGGDPTQSGESISQEELRDLVAAHESLSSDERRLIDEVFRAGQREVREVMTPRTEVGFLDASMTTSRAAKQVADSNWSRFPVAGRDQDDVVGFVHVRDLFLPNHPAGRAATVGDLAREVKRLPGTAGVLTALSEMRRENQHLAIVVDEYGGTDGIVTLEDLIEEVIGEIYDEYDAEVEPEARQSPDAPREVDGLLNLDDFTEVTGLHLPEGPYETVAGYVLAGLGRLPEVGDTIVVEGREITVVELDGRRIARLRVDPPLPEPEDGEAAGTDPDGVERPTV</sequence>
<dbReference type="InterPro" id="IPR051676">
    <property type="entry name" value="UPF0053_domain"/>
</dbReference>
<evidence type="ECO:0000259" key="14">
    <source>
        <dbReference type="PROSITE" id="PS51846"/>
    </source>
</evidence>
<keyword evidence="4 10" id="KW-0812">Transmembrane</keyword>
<dbReference type="InterPro" id="IPR000644">
    <property type="entry name" value="CBS_dom"/>
</dbReference>
<keyword evidence="6 10" id="KW-1133">Transmembrane helix</keyword>
<keyword evidence="3" id="KW-1003">Cell membrane</keyword>
<dbReference type="InterPro" id="IPR046342">
    <property type="entry name" value="CBS_dom_sf"/>
</dbReference>
<evidence type="ECO:0000313" key="16">
    <source>
        <dbReference type="Proteomes" id="UP001183222"/>
    </source>
</evidence>
<feature type="transmembrane region" description="Helical" evidence="12">
    <location>
        <begin position="59"/>
        <end position="79"/>
    </location>
</feature>
<organism evidence="15 16">
    <name type="scientific">Blastococcus goldschmidtiae</name>
    <dbReference type="NCBI Taxonomy" id="3075546"/>
    <lineage>
        <taxon>Bacteria</taxon>
        <taxon>Bacillati</taxon>
        <taxon>Actinomycetota</taxon>
        <taxon>Actinomycetes</taxon>
        <taxon>Geodermatophilales</taxon>
        <taxon>Geodermatophilaceae</taxon>
        <taxon>Blastococcus</taxon>
    </lineage>
</organism>
<feature type="transmembrane region" description="Helical" evidence="12">
    <location>
        <begin position="99"/>
        <end position="122"/>
    </location>
</feature>
<feature type="region of interest" description="Disordered" evidence="11">
    <location>
        <begin position="422"/>
        <end position="448"/>
    </location>
</feature>
<evidence type="ECO:0000256" key="11">
    <source>
        <dbReference type="SAM" id="MobiDB-lite"/>
    </source>
</evidence>
<name>A0ABU2K4C5_9ACTN</name>
<dbReference type="InterPro" id="IPR002550">
    <property type="entry name" value="CNNM"/>
</dbReference>
<dbReference type="PANTHER" id="PTHR43099:SF5">
    <property type="entry name" value="HLYC_CORC FAMILY TRANSPORTER"/>
    <property type="match status" value="1"/>
</dbReference>
<feature type="transmembrane region" description="Helical" evidence="12">
    <location>
        <begin position="6"/>
        <end position="29"/>
    </location>
</feature>
<evidence type="ECO:0000256" key="6">
    <source>
        <dbReference type="ARBA" id="ARBA00022989"/>
    </source>
</evidence>
<evidence type="ECO:0000313" key="15">
    <source>
        <dbReference type="EMBL" id="MDT0275051.1"/>
    </source>
</evidence>
<evidence type="ECO:0000256" key="8">
    <source>
        <dbReference type="ARBA" id="ARBA00023136"/>
    </source>
</evidence>
<dbReference type="InterPro" id="IPR016169">
    <property type="entry name" value="FAD-bd_PCMH_sub2"/>
</dbReference>
<dbReference type="CDD" id="cd04590">
    <property type="entry name" value="CBS_pair_CorC_HlyC_assoc"/>
    <property type="match status" value="1"/>
</dbReference>
<keyword evidence="16" id="KW-1185">Reference proteome</keyword>
<feature type="domain" description="CBS" evidence="13">
    <location>
        <begin position="217"/>
        <end position="278"/>
    </location>
</feature>
<evidence type="ECO:0000256" key="7">
    <source>
        <dbReference type="ARBA" id="ARBA00023122"/>
    </source>
</evidence>
<keyword evidence="7 9" id="KW-0129">CBS domain</keyword>
<dbReference type="Gene3D" id="3.30.465.10">
    <property type="match status" value="1"/>
</dbReference>
<dbReference type="Proteomes" id="UP001183222">
    <property type="component" value="Unassembled WGS sequence"/>
</dbReference>
<evidence type="ECO:0000256" key="9">
    <source>
        <dbReference type="PROSITE-ProRule" id="PRU00703"/>
    </source>
</evidence>
<keyword evidence="5" id="KW-0677">Repeat</keyword>
<dbReference type="EMBL" id="JAVREI010000001">
    <property type="protein sequence ID" value="MDT0275051.1"/>
    <property type="molecule type" value="Genomic_DNA"/>
</dbReference>
<evidence type="ECO:0000256" key="12">
    <source>
        <dbReference type="SAM" id="Phobius"/>
    </source>
</evidence>
<dbReference type="SUPFAM" id="SSF54631">
    <property type="entry name" value="CBS-domain pair"/>
    <property type="match status" value="1"/>
</dbReference>
<comment type="subcellular location">
    <subcellularLocation>
        <location evidence="1">Cell membrane</location>
        <topology evidence="1">Multi-pass membrane protein</topology>
    </subcellularLocation>
</comment>
<feature type="domain" description="CNNM transmembrane" evidence="14">
    <location>
        <begin position="1"/>
        <end position="204"/>
    </location>
</feature>
<dbReference type="PROSITE" id="PS51846">
    <property type="entry name" value="CNNM"/>
    <property type="match status" value="1"/>
</dbReference>
<comment type="similarity">
    <text evidence="2">Belongs to the UPF0053 family.</text>
</comment>
<dbReference type="Pfam" id="PF01595">
    <property type="entry name" value="CNNM"/>
    <property type="match status" value="1"/>
</dbReference>
<comment type="caution">
    <text evidence="15">The sequence shown here is derived from an EMBL/GenBank/DDBJ whole genome shotgun (WGS) entry which is preliminary data.</text>
</comment>
<dbReference type="PANTHER" id="PTHR43099">
    <property type="entry name" value="UPF0053 PROTEIN YRKA"/>
    <property type="match status" value="1"/>
</dbReference>
<gene>
    <name evidence="15" type="ORF">RM425_03990</name>
</gene>
<evidence type="ECO:0000256" key="3">
    <source>
        <dbReference type="ARBA" id="ARBA00022475"/>
    </source>
</evidence>
<evidence type="ECO:0000256" key="1">
    <source>
        <dbReference type="ARBA" id="ARBA00004651"/>
    </source>
</evidence>
<dbReference type="Gene3D" id="3.10.580.10">
    <property type="entry name" value="CBS-domain"/>
    <property type="match status" value="1"/>
</dbReference>
<evidence type="ECO:0000256" key="10">
    <source>
        <dbReference type="PROSITE-ProRule" id="PRU01193"/>
    </source>
</evidence>
<dbReference type="SMART" id="SM01091">
    <property type="entry name" value="CorC_HlyC"/>
    <property type="match status" value="1"/>
</dbReference>
<dbReference type="SUPFAM" id="SSF56176">
    <property type="entry name" value="FAD-binding/transporter-associated domain-like"/>
    <property type="match status" value="1"/>
</dbReference>
<proteinExistence type="inferred from homology"/>
<dbReference type="Pfam" id="PF00571">
    <property type="entry name" value="CBS"/>
    <property type="match status" value="2"/>
</dbReference>
<dbReference type="RefSeq" id="WP_311343864.1">
    <property type="nucleotide sequence ID" value="NZ_JAVREI010000001.1"/>
</dbReference>
<dbReference type="Pfam" id="PF03471">
    <property type="entry name" value="CorC_HlyC"/>
    <property type="match status" value="1"/>
</dbReference>
<dbReference type="InterPro" id="IPR005170">
    <property type="entry name" value="Transptr-assoc_dom"/>
</dbReference>
<evidence type="ECO:0000256" key="4">
    <source>
        <dbReference type="ARBA" id="ARBA00022692"/>
    </source>
</evidence>
<dbReference type="InterPro" id="IPR044751">
    <property type="entry name" value="Ion_transp-like_CBS"/>
</dbReference>